<evidence type="ECO:0000256" key="2">
    <source>
        <dbReference type="ARBA" id="ARBA00007362"/>
    </source>
</evidence>
<evidence type="ECO:0000256" key="8">
    <source>
        <dbReference type="SAM" id="Phobius"/>
    </source>
</evidence>
<evidence type="ECO:0000256" key="6">
    <source>
        <dbReference type="ARBA" id="ARBA00022989"/>
    </source>
</evidence>
<keyword evidence="4" id="KW-1003">Cell membrane</keyword>
<feature type="domain" description="EamA" evidence="9">
    <location>
        <begin position="10"/>
        <end position="145"/>
    </location>
</feature>
<reference evidence="10" key="2">
    <citation type="submission" date="2023-02" db="EMBL/GenBank/DDBJ databases">
        <title>'Rhodoalgimonas zhirmunskyi' gen. nov., isolated from a red alga.</title>
        <authorList>
            <person name="Nedashkovskaya O.I."/>
            <person name="Otstavnykh N.Y."/>
            <person name="Bystritskaya E.P."/>
            <person name="Balabanova L.A."/>
            <person name="Isaeva M.P."/>
        </authorList>
    </citation>
    <scope>NUCLEOTIDE SEQUENCE</scope>
    <source>
        <strain evidence="10">KCTC 52189</strain>
    </source>
</reference>
<accession>A0AAE3WBZ7</accession>
<proteinExistence type="inferred from homology"/>
<comment type="similarity">
    <text evidence="2">Belongs to the EamA transporter family.</text>
</comment>
<evidence type="ECO:0000256" key="4">
    <source>
        <dbReference type="ARBA" id="ARBA00022475"/>
    </source>
</evidence>
<dbReference type="Proteomes" id="UP001226762">
    <property type="component" value="Unassembled WGS sequence"/>
</dbReference>
<feature type="transmembrane region" description="Helical" evidence="8">
    <location>
        <begin position="212"/>
        <end position="231"/>
    </location>
</feature>
<dbReference type="SUPFAM" id="SSF103481">
    <property type="entry name" value="Multidrug resistance efflux transporter EmrE"/>
    <property type="match status" value="2"/>
</dbReference>
<evidence type="ECO:0000313" key="10">
    <source>
        <dbReference type="EMBL" id="MDQ2090421.1"/>
    </source>
</evidence>
<feature type="transmembrane region" description="Helical" evidence="8">
    <location>
        <begin position="269"/>
        <end position="289"/>
    </location>
</feature>
<dbReference type="NCBIfam" id="TIGR00688">
    <property type="entry name" value="rarD"/>
    <property type="match status" value="1"/>
</dbReference>
<dbReference type="EMBL" id="JANHAX010000003">
    <property type="protein sequence ID" value="MDQ2090421.1"/>
    <property type="molecule type" value="Genomic_DNA"/>
</dbReference>
<dbReference type="PANTHER" id="PTHR22911:SF137">
    <property type="entry name" value="SOLUTE CARRIER FAMILY 35 MEMBER G2-RELATED"/>
    <property type="match status" value="1"/>
</dbReference>
<feature type="transmembrane region" description="Helical" evidence="8">
    <location>
        <begin position="105"/>
        <end position="122"/>
    </location>
</feature>
<dbReference type="GO" id="GO:0005886">
    <property type="term" value="C:plasma membrane"/>
    <property type="evidence" value="ECO:0007669"/>
    <property type="project" value="UniProtKB-SubCell"/>
</dbReference>
<feature type="transmembrane region" description="Helical" evidence="8">
    <location>
        <begin position="74"/>
        <end position="93"/>
    </location>
</feature>
<evidence type="ECO:0000259" key="9">
    <source>
        <dbReference type="Pfam" id="PF00892"/>
    </source>
</evidence>
<dbReference type="RefSeq" id="WP_306735703.1">
    <property type="nucleotide sequence ID" value="NZ_JANHAX010000003.1"/>
</dbReference>
<dbReference type="PANTHER" id="PTHR22911">
    <property type="entry name" value="ACYL-MALONYL CONDENSING ENZYME-RELATED"/>
    <property type="match status" value="1"/>
</dbReference>
<feature type="transmembrane region" description="Helical" evidence="8">
    <location>
        <begin position="243"/>
        <end position="263"/>
    </location>
</feature>
<evidence type="ECO:0000256" key="3">
    <source>
        <dbReference type="ARBA" id="ARBA00022448"/>
    </source>
</evidence>
<dbReference type="InterPro" id="IPR000620">
    <property type="entry name" value="EamA_dom"/>
</dbReference>
<dbReference type="Pfam" id="PF00892">
    <property type="entry name" value="EamA"/>
    <property type="match status" value="2"/>
</dbReference>
<evidence type="ECO:0000256" key="1">
    <source>
        <dbReference type="ARBA" id="ARBA00004651"/>
    </source>
</evidence>
<dbReference type="InterPro" id="IPR037185">
    <property type="entry name" value="EmrE-like"/>
</dbReference>
<evidence type="ECO:0000313" key="11">
    <source>
        <dbReference type="Proteomes" id="UP001226762"/>
    </source>
</evidence>
<name>A0AAE3WBZ7_9RHOB</name>
<comment type="caution">
    <text evidence="10">The sequence shown here is derived from an EMBL/GenBank/DDBJ whole genome shotgun (WGS) entry which is preliminary data.</text>
</comment>
<dbReference type="AlphaFoldDB" id="A0AAE3WBZ7"/>
<keyword evidence="3" id="KW-0813">Transport</keyword>
<organism evidence="10 11">
    <name type="scientific">Marimonas arenosa</name>
    <dbReference type="NCBI Taxonomy" id="1795305"/>
    <lineage>
        <taxon>Bacteria</taxon>
        <taxon>Pseudomonadati</taxon>
        <taxon>Pseudomonadota</taxon>
        <taxon>Alphaproteobacteria</taxon>
        <taxon>Rhodobacterales</taxon>
        <taxon>Paracoccaceae</taxon>
        <taxon>Marimonas</taxon>
    </lineage>
</organism>
<keyword evidence="7 8" id="KW-0472">Membrane</keyword>
<protein>
    <submittedName>
        <fullName evidence="10">EamA family transporter RarD</fullName>
    </submittedName>
</protein>
<feature type="transmembrane region" description="Helical" evidence="8">
    <location>
        <begin position="44"/>
        <end position="62"/>
    </location>
</feature>
<gene>
    <name evidence="10" type="primary">rarD</name>
    <name evidence="10" type="ORF">NO357_10980</name>
</gene>
<feature type="domain" description="EamA" evidence="9">
    <location>
        <begin position="154"/>
        <end position="284"/>
    </location>
</feature>
<keyword evidence="5 8" id="KW-0812">Transmembrane</keyword>
<feature type="transmembrane region" description="Helical" evidence="8">
    <location>
        <begin position="152"/>
        <end position="168"/>
    </location>
</feature>
<keyword evidence="11" id="KW-1185">Reference proteome</keyword>
<feature type="transmembrane region" description="Helical" evidence="8">
    <location>
        <begin position="12"/>
        <end position="32"/>
    </location>
</feature>
<reference evidence="10" key="1">
    <citation type="submission" date="2022-07" db="EMBL/GenBank/DDBJ databases">
        <authorList>
            <person name="Otstavnykh N."/>
            <person name="Isaeva M."/>
            <person name="Bystritskaya E."/>
        </authorList>
    </citation>
    <scope>NUCLEOTIDE SEQUENCE</scope>
    <source>
        <strain evidence="10">KCTC 52189</strain>
    </source>
</reference>
<evidence type="ECO:0000256" key="5">
    <source>
        <dbReference type="ARBA" id="ARBA00022692"/>
    </source>
</evidence>
<evidence type="ECO:0000256" key="7">
    <source>
        <dbReference type="ARBA" id="ARBA00023136"/>
    </source>
</evidence>
<comment type="subcellular location">
    <subcellularLocation>
        <location evidence="1">Cell membrane</location>
        <topology evidence="1">Multi-pass membrane protein</topology>
    </subcellularLocation>
</comment>
<keyword evidence="6 8" id="KW-1133">Transmembrane helix</keyword>
<sequence length="296" mass="31941">MQDNRDTPQGLAFALGAYGFWGFLPLYLKALSHIPAAEVVAHRILWSLPIAGGVLILMGRTADIRTALSTPRMLAMGCVTAALVSVNWGIYVWSIAEDRALDAALGYYINPLFSIFLGAVLLGERLLPLQKLAIVLAALAVLVLTFESGTLPWAALGLTLSWGFYAFFKRTLPIGPNQGFLLEILILTPLALGYILWLAVTGQGHFFATGGYNTALLLAGGVATAVPLLLYANGAKRLRLSTIGILQYIAPTMIMLIGVFVFGEPFGTARMIAFPMIWAALVLYTVAMLRQLRRAG</sequence>
<dbReference type="InterPro" id="IPR004626">
    <property type="entry name" value="RarD"/>
</dbReference>
<feature type="transmembrane region" description="Helical" evidence="8">
    <location>
        <begin position="180"/>
        <end position="200"/>
    </location>
</feature>